<sequence length="334" mass="37570">MAPSELPILFLWSMSPWASKAWHYLALRGIPYNQCIQPITMPRPDLAALGVKYRRIPVLAVGRDIYCDSLLILQKFEEWYPRDSEFKSISATDPTGRAVERLLEKWTDVVVFSAAAACIPSEMDLCKDKAFQKDREELWGRPWTAEEQDKLKPAGLANLVANFDFLEDMLSDGRRWLLGDHGPGLADVHAAWIFSWMHSLPNAMPENFFGTKRYPKTRAWITRYDAAIERAKGAAPKPEELDGPAAVDIVLASKVREDSLKVNDDPLGLKKGDHVEMWPIDTGYGRKDSGKLIKLTSSEVAIAAESERSGEQVQIHYPRWNFTVARAGSKVNGV</sequence>
<dbReference type="InterPro" id="IPR010987">
    <property type="entry name" value="Glutathione-S-Trfase_C-like"/>
</dbReference>
<dbReference type="SUPFAM" id="SSF47616">
    <property type="entry name" value="GST C-terminal domain-like"/>
    <property type="match status" value="1"/>
</dbReference>
<dbReference type="PANTHER" id="PTHR43968:SF6">
    <property type="entry name" value="GLUTATHIONE S-TRANSFERASE OMEGA"/>
    <property type="match status" value="1"/>
</dbReference>
<dbReference type="Proteomes" id="UP000803884">
    <property type="component" value="Unassembled WGS sequence"/>
</dbReference>
<dbReference type="CDD" id="cd00299">
    <property type="entry name" value="GST_C_family"/>
    <property type="match status" value="1"/>
</dbReference>
<dbReference type="CDD" id="cd00570">
    <property type="entry name" value="GST_N_family"/>
    <property type="match status" value="1"/>
</dbReference>
<dbReference type="AlphaFoldDB" id="A0AB34L266"/>
<dbReference type="RefSeq" id="XP_069232851.1">
    <property type="nucleotide sequence ID" value="XM_069370282.1"/>
</dbReference>
<reference evidence="2 3" key="1">
    <citation type="journal article" date="2020" name="Microbiol. Resour. Announc.">
        <title>Draft Genome Sequence of a Cladosporium Species Isolated from the Mesophotic Ascidian Didemnum maculosum.</title>
        <authorList>
            <person name="Gioti A."/>
            <person name="Siaperas R."/>
            <person name="Nikolaivits E."/>
            <person name="Le Goff G."/>
            <person name="Ouazzani J."/>
            <person name="Kotoulas G."/>
            <person name="Topakas E."/>
        </authorList>
    </citation>
    <scope>NUCLEOTIDE SEQUENCE [LARGE SCALE GENOMIC DNA]</scope>
    <source>
        <strain evidence="2 3">TM138-S3</strain>
    </source>
</reference>
<dbReference type="PANTHER" id="PTHR43968">
    <property type="match status" value="1"/>
</dbReference>
<name>A0AB34L266_9PEZI</name>
<dbReference type="InterPro" id="IPR036282">
    <property type="entry name" value="Glutathione-S-Trfase_C_sf"/>
</dbReference>
<dbReference type="Pfam" id="PF25907">
    <property type="entry name" value="DUF7962"/>
    <property type="match status" value="1"/>
</dbReference>
<comment type="caution">
    <text evidence="2">The sequence shown here is derived from an EMBL/GenBank/DDBJ whole genome shotgun (WGS) entry which is preliminary data.</text>
</comment>
<proteinExistence type="predicted"/>
<dbReference type="Pfam" id="PF13417">
    <property type="entry name" value="GST_N_3"/>
    <property type="match status" value="1"/>
</dbReference>
<dbReference type="GO" id="GO:0005737">
    <property type="term" value="C:cytoplasm"/>
    <property type="evidence" value="ECO:0007669"/>
    <property type="project" value="TreeGrafter"/>
</dbReference>
<dbReference type="GeneID" id="96003120"/>
<dbReference type="InterPro" id="IPR050983">
    <property type="entry name" value="GST_Omega/HSP26"/>
</dbReference>
<feature type="domain" description="GST C-terminal" evidence="1">
    <location>
        <begin position="93"/>
        <end position="245"/>
    </location>
</feature>
<dbReference type="InterPro" id="IPR058268">
    <property type="entry name" value="DUF7962"/>
</dbReference>
<evidence type="ECO:0000313" key="2">
    <source>
        <dbReference type="EMBL" id="KAL1589746.1"/>
    </source>
</evidence>
<accession>A0AB34L266</accession>
<evidence type="ECO:0000313" key="3">
    <source>
        <dbReference type="Proteomes" id="UP000803884"/>
    </source>
</evidence>
<evidence type="ECO:0000259" key="1">
    <source>
        <dbReference type="PROSITE" id="PS50405"/>
    </source>
</evidence>
<dbReference type="PROSITE" id="PS50405">
    <property type="entry name" value="GST_CTER"/>
    <property type="match status" value="1"/>
</dbReference>
<protein>
    <recommendedName>
        <fullName evidence="1">GST C-terminal domain-containing protein</fullName>
    </recommendedName>
</protein>
<dbReference type="InterPro" id="IPR004045">
    <property type="entry name" value="Glutathione_S-Trfase_N"/>
</dbReference>
<dbReference type="SUPFAM" id="SSF52833">
    <property type="entry name" value="Thioredoxin-like"/>
    <property type="match status" value="1"/>
</dbReference>
<keyword evidence="3" id="KW-1185">Reference proteome</keyword>
<gene>
    <name evidence="2" type="ORF">WHR41_01676</name>
</gene>
<dbReference type="Gene3D" id="3.40.30.110">
    <property type="match status" value="2"/>
</dbReference>
<dbReference type="EMBL" id="JAAQHG020000004">
    <property type="protein sequence ID" value="KAL1589746.1"/>
    <property type="molecule type" value="Genomic_DNA"/>
</dbReference>
<organism evidence="2 3">
    <name type="scientific">Cladosporium halotolerans</name>
    <dbReference type="NCBI Taxonomy" id="1052096"/>
    <lineage>
        <taxon>Eukaryota</taxon>
        <taxon>Fungi</taxon>
        <taxon>Dikarya</taxon>
        <taxon>Ascomycota</taxon>
        <taxon>Pezizomycotina</taxon>
        <taxon>Dothideomycetes</taxon>
        <taxon>Dothideomycetidae</taxon>
        <taxon>Cladosporiales</taxon>
        <taxon>Cladosporiaceae</taxon>
        <taxon>Cladosporium</taxon>
    </lineage>
</organism>
<dbReference type="InterPro" id="IPR036249">
    <property type="entry name" value="Thioredoxin-like_sf"/>
</dbReference>